<accession>A0A9D2TI93</accession>
<reference evidence="2" key="1">
    <citation type="journal article" date="2021" name="PeerJ">
        <title>Extensive microbial diversity within the chicken gut microbiome revealed by metagenomics and culture.</title>
        <authorList>
            <person name="Gilroy R."/>
            <person name="Ravi A."/>
            <person name="Getino M."/>
            <person name="Pursley I."/>
            <person name="Horton D.L."/>
            <person name="Alikhan N.F."/>
            <person name="Baker D."/>
            <person name="Gharbi K."/>
            <person name="Hall N."/>
            <person name="Watson M."/>
            <person name="Adriaenssens E.M."/>
            <person name="Foster-Nyarko E."/>
            <person name="Jarju S."/>
            <person name="Secka A."/>
            <person name="Antonio M."/>
            <person name="Oren A."/>
            <person name="Chaudhuri R.R."/>
            <person name="La Ragione R."/>
            <person name="Hildebrand F."/>
            <person name="Pallen M.J."/>
        </authorList>
    </citation>
    <scope>NUCLEOTIDE SEQUENCE</scope>
    <source>
        <strain evidence="2">CHK130-7132</strain>
    </source>
</reference>
<sequence>MDHTTSELTDSSGLTLTSLATPEGSIVAAQQLVEALDGENLSPDLAWTGAPEGTRSFAVTCYDPDAPTGSGFWHWVAWDIPASTLSLPVGVAREDAALKQAVNDFGNVGFDGPEPPAGPPHRYQFSVHALPAETLGVEQGVPNVQARFAIFSQQLASTSLTARYQVSA</sequence>
<dbReference type="Proteomes" id="UP000823854">
    <property type="component" value="Unassembled WGS sequence"/>
</dbReference>
<dbReference type="Gene3D" id="3.90.280.10">
    <property type="entry name" value="PEBP-like"/>
    <property type="match status" value="1"/>
</dbReference>
<evidence type="ECO:0000313" key="3">
    <source>
        <dbReference type="Proteomes" id="UP000823854"/>
    </source>
</evidence>
<evidence type="ECO:0000256" key="1">
    <source>
        <dbReference type="ARBA" id="ARBA00007120"/>
    </source>
</evidence>
<dbReference type="InterPro" id="IPR036610">
    <property type="entry name" value="PEBP-like_sf"/>
</dbReference>
<dbReference type="InterPro" id="IPR008914">
    <property type="entry name" value="PEBP"/>
</dbReference>
<reference evidence="2" key="2">
    <citation type="submission" date="2021-04" db="EMBL/GenBank/DDBJ databases">
        <authorList>
            <person name="Gilroy R."/>
        </authorList>
    </citation>
    <scope>NUCLEOTIDE SEQUENCE</scope>
    <source>
        <strain evidence="2">CHK130-7132</strain>
    </source>
</reference>
<dbReference type="EMBL" id="DWWC01000186">
    <property type="protein sequence ID" value="HJC69808.1"/>
    <property type="molecule type" value="Genomic_DNA"/>
</dbReference>
<dbReference type="AlphaFoldDB" id="A0A9D2TI93"/>
<evidence type="ECO:0000313" key="2">
    <source>
        <dbReference type="EMBL" id="HJC69808.1"/>
    </source>
</evidence>
<name>A0A9D2TI93_9MICO</name>
<dbReference type="PANTHER" id="PTHR30289">
    <property type="entry name" value="UNCHARACTERIZED PROTEIN YBCL-RELATED"/>
    <property type="match status" value="1"/>
</dbReference>
<proteinExistence type="inferred from homology"/>
<organism evidence="2 3">
    <name type="scientific">Candidatus Brachybacterium intestinipullorum</name>
    <dbReference type="NCBI Taxonomy" id="2838512"/>
    <lineage>
        <taxon>Bacteria</taxon>
        <taxon>Bacillati</taxon>
        <taxon>Actinomycetota</taxon>
        <taxon>Actinomycetes</taxon>
        <taxon>Micrococcales</taxon>
        <taxon>Dermabacteraceae</taxon>
        <taxon>Brachybacterium</taxon>
    </lineage>
</organism>
<protein>
    <submittedName>
        <fullName evidence="2">YbhB/YbcL family Raf kinase inhibitor-like protein</fullName>
    </submittedName>
</protein>
<dbReference type="SUPFAM" id="SSF49777">
    <property type="entry name" value="PEBP-like"/>
    <property type="match status" value="1"/>
</dbReference>
<dbReference type="InterPro" id="IPR005247">
    <property type="entry name" value="YbhB_YbcL/LppC-like"/>
</dbReference>
<dbReference type="PANTHER" id="PTHR30289:SF1">
    <property type="entry name" value="PEBP (PHOSPHATIDYLETHANOLAMINE-BINDING PROTEIN) FAMILY PROTEIN"/>
    <property type="match status" value="1"/>
</dbReference>
<comment type="similarity">
    <text evidence="1">Belongs to the UPF0098 family.</text>
</comment>
<gene>
    <name evidence="2" type="ORF">H9932_09055</name>
</gene>
<dbReference type="NCBIfam" id="TIGR00481">
    <property type="entry name" value="YbhB/YbcL family Raf kinase inhibitor-like protein"/>
    <property type="match status" value="1"/>
</dbReference>
<dbReference type="Pfam" id="PF01161">
    <property type="entry name" value="PBP"/>
    <property type="match status" value="1"/>
</dbReference>
<dbReference type="CDD" id="cd00865">
    <property type="entry name" value="PEBP_bact_arch"/>
    <property type="match status" value="1"/>
</dbReference>
<comment type="caution">
    <text evidence="2">The sequence shown here is derived from an EMBL/GenBank/DDBJ whole genome shotgun (WGS) entry which is preliminary data.</text>
</comment>